<keyword evidence="6" id="KW-0653">Protein transport</keyword>
<dbReference type="InterPro" id="IPR040122">
    <property type="entry name" value="Importin_beta"/>
</dbReference>
<feature type="domain" description="TOG" evidence="9">
    <location>
        <begin position="386"/>
        <end position="627"/>
    </location>
</feature>
<keyword evidence="7" id="KW-0539">Nucleus</keyword>
<dbReference type="InterPro" id="IPR041389">
    <property type="entry name" value="Importin_rep_6"/>
</dbReference>
<dbReference type="InterPro" id="IPR058584">
    <property type="entry name" value="IMB1_TNPO1-like_TPR"/>
</dbReference>
<dbReference type="SUPFAM" id="SSF48371">
    <property type="entry name" value="ARM repeat"/>
    <property type="match status" value="2"/>
</dbReference>
<dbReference type="Pfam" id="PF25574">
    <property type="entry name" value="TPR_IMB1"/>
    <property type="match status" value="1"/>
</dbReference>
<dbReference type="Gene3D" id="1.25.10.10">
    <property type="entry name" value="Leucine-rich Repeat Variant"/>
    <property type="match status" value="1"/>
</dbReference>
<dbReference type="GO" id="GO:0005737">
    <property type="term" value="C:cytoplasm"/>
    <property type="evidence" value="ECO:0007669"/>
    <property type="project" value="UniProtKB-SubCell"/>
</dbReference>
<evidence type="ECO:0000256" key="2">
    <source>
        <dbReference type="ARBA" id="ARBA00004496"/>
    </source>
</evidence>
<dbReference type="PANTHER" id="PTHR10527">
    <property type="entry name" value="IMPORTIN BETA"/>
    <property type="match status" value="1"/>
</dbReference>
<evidence type="ECO:0000256" key="6">
    <source>
        <dbReference type="ARBA" id="ARBA00022927"/>
    </source>
</evidence>
<dbReference type="OrthoDB" id="543373at2759"/>
<keyword evidence="5" id="KW-0677">Repeat</keyword>
<accession>A0A9Q0HT00</accession>
<gene>
    <name evidence="10" type="ORF">LUZ63_005861</name>
</gene>
<dbReference type="InterPro" id="IPR011989">
    <property type="entry name" value="ARM-like"/>
</dbReference>
<protein>
    <recommendedName>
        <fullName evidence="9">TOG domain-containing protein</fullName>
    </recommendedName>
</protein>
<dbReference type="SMART" id="SM01349">
    <property type="entry name" value="TOG"/>
    <property type="match status" value="1"/>
</dbReference>
<keyword evidence="11" id="KW-1185">Reference proteome</keyword>
<comment type="subcellular location">
    <subcellularLocation>
        <location evidence="2">Cytoplasm</location>
    </subcellularLocation>
    <subcellularLocation>
        <location evidence="1">Nucleus</location>
    </subcellularLocation>
</comment>
<dbReference type="InterPro" id="IPR016024">
    <property type="entry name" value="ARM-type_fold"/>
</dbReference>
<comment type="caution">
    <text evidence="10">The sequence shown here is derived from an EMBL/GenBank/DDBJ whole genome shotgun (WGS) entry which is preliminary data.</text>
</comment>
<dbReference type="GO" id="GO:0005634">
    <property type="term" value="C:nucleus"/>
    <property type="evidence" value="ECO:0007669"/>
    <property type="project" value="UniProtKB-SubCell"/>
</dbReference>
<keyword evidence="4" id="KW-0963">Cytoplasm</keyword>
<organism evidence="10 11">
    <name type="scientific">Rhynchospora breviuscula</name>
    <dbReference type="NCBI Taxonomy" id="2022672"/>
    <lineage>
        <taxon>Eukaryota</taxon>
        <taxon>Viridiplantae</taxon>
        <taxon>Streptophyta</taxon>
        <taxon>Embryophyta</taxon>
        <taxon>Tracheophyta</taxon>
        <taxon>Spermatophyta</taxon>
        <taxon>Magnoliopsida</taxon>
        <taxon>Liliopsida</taxon>
        <taxon>Poales</taxon>
        <taxon>Cyperaceae</taxon>
        <taxon>Cyperoideae</taxon>
        <taxon>Rhynchosporeae</taxon>
        <taxon>Rhynchospora</taxon>
    </lineage>
</organism>
<evidence type="ECO:0000256" key="1">
    <source>
        <dbReference type="ARBA" id="ARBA00004123"/>
    </source>
</evidence>
<proteinExistence type="predicted"/>
<dbReference type="Proteomes" id="UP001151287">
    <property type="component" value="Unassembled WGS sequence"/>
</dbReference>
<dbReference type="Pfam" id="PF25780">
    <property type="entry name" value="TPR_IPO5"/>
    <property type="match status" value="1"/>
</dbReference>
<evidence type="ECO:0000313" key="11">
    <source>
        <dbReference type="Proteomes" id="UP001151287"/>
    </source>
</evidence>
<evidence type="ECO:0000259" key="9">
    <source>
        <dbReference type="SMART" id="SM01349"/>
    </source>
</evidence>
<evidence type="ECO:0000256" key="8">
    <source>
        <dbReference type="SAM" id="MobiDB-lite"/>
    </source>
</evidence>
<keyword evidence="3" id="KW-0813">Transport</keyword>
<name>A0A9Q0HT00_9POAL</name>
<dbReference type="Pfam" id="PF18808">
    <property type="entry name" value="Importin_rep_4"/>
    <property type="match status" value="1"/>
</dbReference>
<evidence type="ECO:0000256" key="7">
    <source>
        <dbReference type="ARBA" id="ARBA00023242"/>
    </source>
</evidence>
<dbReference type="Pfam" id="PF18829">
    <property type="entry name" value="Importin_rep_6"/>
    <property type="match status" value="1"/>
</dbReference>
<evidence type="ECO:0000256" key="4">
    <source>
        <dbReference type="ARBA" id="ARBA00022490"/>
    </source>
</evidence>
<evidence type="ECO:0000313" key="10">
    <source>
        <dbReference type="EMBL" id="KAJ1697349.1"/>
    </source>
</evidence>
<dbReference type="InterPro" id="IPR041653">
    <property type="entry name" value="Importin_rep_4"/>
</dbReference>
<evidence type="ECO:0000256" key="3">
    <source>
        <dbReference type="ARBA" id="ARBA00022448"/>
    </source>
</evidence>
<dbReference type="GO" id="GO:0006606">
    <property type="term" value="P:protein import into nucleus"/>
    <property type="evidence" value="ECO:0007669"/>
    <property type="project" value="InterPro"/>
</dbReference>
<sequence>MDLSRSRRQAPPPSESDDEMNDRLLGTDDRPFMKLMSFLLSNCNTDRAEAEEILLNLSENHPDSLCLKTSLVLCSPLREMRFHAAILLRQFFTPTSEFNLWPRLSPLCQYNLKVLLLSALVQERIRYVAIAKSDTISELACALPDPLFPEYPQLLPSVLYPMCLATSQPPIFLEANLRIFARITKKLADILPERLITLRSILSGCIGHPFSSDVRVAALLATSSFIQCLPPSEDRDKLQSLLAFFYPVVDIALNKDKDEVVARKVLELLIDFVRAEPNFCRKFVMGTTIVRDILAIAGNDQLENGTKHLALEFVITLAEARKPPPGLTALLRKMPLRVRELFAILLEMLLDVDNDMAWLNARSQGKEPDESGNYALALESLDRLVFALGGNTIVKAAVDLLPDYLNDLYWKKRHAALIGLAQISHGCSKEMLQNLKGIVNTVLNSFEDPNLRVRWAAINALGQLLIDLCPVLANKFHDRVLPVLNTAIEDFENPCIQAHATIALVNFIENCNGLILKPYLDGIVRKLVVLLQQGNQMVQEGAVSALTSAADALLTQFSNYYDAVMPHLMHILTNSTDKNLRMLRAKSADCISVVGLSAGKDKFGEHVEVVMQMLISLRSSLNPDEPATNYILQAWEMICKCLDHDFLPYMTAIMPSLLESAQLEFDLGIASADSIADAQDSDDLGTETATIRGRRIRYRISILEEKALACNVLLGCIEVLGEQFYPWTKKVALVLAPLIKFNYHEEVRKASARAMPELLYSAAKAIKKGISPDHDKLCIKEMFDFILPELLQGIHKEQDLETCTIILESLKECLKLIATLKGEIQVSNIMEEIKHLFTSRDTRKRERKRIKTKDCPAEDLALINKEKEHEDLILEQIGECLSILIKTSKEAFLPYFDQLSVHITPMLESKSIQKKRVIVGIFDDLADQCGDAALKYYDAYLPVLLDACNNNDFILRQSALFGVGICAKFGGSKFKPYCSEALSKIYNVIQRQNALAPDHVLAYDNAVSALGKLCQFHGDRVKAKAAVTWLNCLPIRHDIGEAKVVHEQLCSMVESSDRRLLGENNKHRFKIISVYTEILSSKQPLVTKGTSERMVNSLKELTKKMPQATLHKTLSSLSVNQQYVLRSVLNC</sequence>
<reference evidence="10" key="1">
    <citation type="journal article" date="2022" name="Cell">
        <title>Repeat-based holocentromeres influence genome architecture and karyotype evolution.</title>
        <authorList>
            <person name="Hofstatter P.G."/>
            <person name="Thangavel G."/>
            <person name="Lux T."/>
            <person name="Neumann P."/>
            <person name="Vondrak T."/>
            <person name="Novak P."/>
            <person name="Zhang M."/>
            <person name="Costa L."/>
            <person name="Castellani M."/>
            <person name="Scott A."/>
            <person name="Toegelov H."/>
            <person name="Fuchs J."/>
            <person name="Mata-Sucre Y."/>
            <person name="Dias Y."/>
            <person name="Vanzela A.L.L."/>
            <person name="Huettel B."/>
            <person name="Almeida C.C.S."/>
            <person name="Simkova H."/>
            <person name="Souza G."/>
            <person name="Pedrosa-Harand A."/>
            <person name="Macas J."/>
            <person name="Mayer K.F.X."/>
            <person name="Houben A."/>
            <person name="Marques A."/>
        </authorList>
    </citation>
    <scope>NUCLEOTIDE SEQUENCE</scope>
    <source>
        <strain evidence="10">RhyBre1mFocal</strain>
    </source>
</reference>
<feature type="region of interest" description="Disordered" evidence="8">
    <location>
        <begin position="1"/>
        <end position="23"/>
    </location>
</feature>
<dbReference type="InterPro" id="IPR057672">
    <property type="entry name" value="TPR_IPO4/5"/>
</dbReference>
<dbReference type="AlphaFoldDB" id="A0A9Q0HT00"/>
<evidence type="ECO:0000256" key="5">
    <source>
        <dbReference type="ARBA" id="ARBA00022737"/>
    </source>
</evidence>
<dbReference type="Pfam" id="PF13513">
    <property type="entry name" value="HEAT_EZ"/>
    <property type="match status" value="1"/>
</dbReference>
<dbReference type="InterPro" id="IPR034085">
    <property type="entry name" value="TOG"/>
</dbReference>
<dbReference type="EMBL" id="JAMQYH010000002">
    <property type="protein sequence ID" value="KAJ1697349.1"/>
    <property type="molecule type" value="Genomic_DNA"/>
</dbReference>